<reference evidence="3" key="1">
    <citation type="submission" date="2017-08" db="EMBL/GenBank/DDBJ databases">
        <title>A dynamic microbial community with high functional redundancy inhabits the cold, oxic subseafloor aquifer.</title>
        <authorList>
            <person name="Tully B.J."/>
            <person name="Wheat C.G."/>
            <person name="Glazer B.T."/>
            <person name="Huber J.A."/>
        </authorList>
    </citation>
    <scope>NUCLEOTIDE SEQUENCE [LARGE SCALE GENOMIC DNA]</scope>
</reference>
<feature type="domain" description="SiaC family regulatory phosphoprotein" evidence="1">
    <location>
        <begin position="6"/>
        <end position="125"/>
    </location>
</feature>
<dbReference type="Proteomes" id="UP000218113">
    <property type="component" value="Unassembled WGS sequence"/>
</dbReference>
<accession>A0A2A4T6V9</accession>
<evidence type="ECO:0000313" key="3">
    <source>
        <dbReference type="Proteomes" id="UP000218113"/>
    </source>
</evidence>
<name>A0A2A4T6V9_9DELT</name>
<dbReference type="InterPro" id="IPR018530">
    <property type="entry name" value="SiaC"/>
</dbReference>
<dbReference type="Pfam" id="PF09345">
    <property type="entry name" value="SiaC"/>
    <property type="match status" value="1"/>
</dbReference>
<dbReference type="EMBL" id="NVSR01000024">
    <property type="protein sequence ID" value="PCI28865.1"/>
    <property type="molecule type" value="Genomic_DNA"/>
</dbReference>
<dbReference type="AlphaFoldDB" id="A0A2A4T6V9"/>
<evidence type="ECO:0000313" key="2">
    <source>
        <dbReference type="EMBL" id="PCI28865.1"/>
    </source>
</evidence>
<comment type="caution">
    <text evidence="2">The sequence shown here is derived from an EMBL/GenBank/DDBJ whole genome shotgun (WGS) entry which is preliminary data.</text>
</comment>
<organism evidence="2 3">
    <name type="scientific">SAR324 cluster bacterium</name>
    <dbReference type="NCBI Taxonomy" id="2024889"/>
    <lineage>
        <taxon>Bacteria</taxon>
        <taxon>Deltaproteobacteria</taxon>
        <taxon>SAR324 cluster</taxon>
    </lineage>
</organism>
<sequence>MEDFLIEATAHTPNVRFDSTCNSFEITGESYPENTALFYQPVFEFIERLLQQLGEKEVVFNVQLFYFNSSSSKVLMDLFDLLDEASKEGKRIIVNWIYDEEDEDTMEYGEEFQADSSSLHFNLVEKNL</sequence>
<gene>
    <name evidence="2" type="ORF">COB67_05445</name>
</gene>
<evidence type="ECO:0000259" key="1">
    <source>
        <dbReference type="Pfam" id="PF09345"/>
    </source>
</evidence>
<protein>
    <recommendedName>
        <fullName evidence="1">SiaC family regulatory phosphoprotein domain-containing protein</fullName>
    </recommendedName>
</protein>
<proteinExistence type="predicted"/>